<keyword evidence="9" id="KW-1185">Reference proteome</keyword>
<keyword evidence="5 7" id="KW-0472">Membrane</keyword>
<feature type="transmembrane region" description="Helical" evidence="7">
    <location>
        <begin position="287"/>
        <end position="309"/>
    </location>
</feature>
<dbReference type="OrthoDB" id="2985014at2759"/>
<evidence type="ECO:0000256" key="3">
    <source>
        <dbReference type="ARBA" id="ARBA00022692"/>
    </source>
</evidence>
<dbReference type="GO" id="GO:0016020">
    <property type="term" value="C:membrane"/>
    <property type="evidence" value="ECO:0007669"/>
    <property type="project" value="UniProtKB-SubCell"/>
</dbReference>
<evidence type="ECO:0000256" key="7">
    <source>
        <dbReference type="SAM" id="Phobius"/>
    </source>
</evidence>
<evidence type="ECO:0000256" key="1">
    <source>
        <dbReference type="ARBA" id="ARBA00004141"/>
    </source>
</evidence>
<comment type="caution">
    <text evidence="8">The sequence shown here is derived from an EMBL/GenBank/DDBJ whole genome shotgun (WGS) entry which is preliminary data.</text>
</comment>
<evidence type="ECO:0000256" key="4">
    <source>
        <dbReference type="ARBA" id="ARBA00022989"/>
    </source>
</evidence>
<feature type="transmembrane region" description="Helical" evidence="7">
    <location>
        <begin position="35"/>
        <end position="52"/>
    </location>
</feature>
<dbReference type="STRING" id="1263082.A0A068SFD1"/>
<feature type="transmembrane region" description="Helical" evidence="7">
    <location>
        <begin position="251"/>
        <end position="275"/>
    </location>
</feature>
<accession>A0A068SFD1</accession>
<proteinExistence type="predicted"/>
<dbReference type="PANTHER" id="PTHR43791:SF36">
    <property type="entry name" value="TRANSPORTER, PUTATIVE (AFU_ORTHOLOGUE AFUA_6G08340)-RELATED"/>
    <property type="match status" value="1"/>
</dbReference>
<dbReference type="PANTHER" id="PTHR43791">
    <property type="entry name" value="PERMEASE-RELATED"/>
    <property type="match status" value="1"/>
</dbReference>
<comment type="subcellular location">
    <subcellularLocation>
        <location evidence="1">Membrane</location>
        <topology evidence="1">Multi-pass membrane protein</topology>
    </subcellularLocation>
</comment>
<dbReference type="EMBL" id="CBTN010000104">
    <property type="protein sequence ID" value="CDH60720.1"/>
    <property type="molecule type" value="Genomic_DNA"/>
</dbReference>
<dbReference type="GO" id="GO:0022857">
    <property type="term" value="F:transmembrane transporter activity"/>
    <property type="evidence" value="ECO:0007669"/>
    <property type="project" value="TreeGrafter"/>
</dbReference>
<keyword evidence="4 7" id="KW-1133">Transmembrane helix</keyword>
<organism evidence="8 9">
    <name type="scientific">Lichtheimia corymbifera JMRC:FSU:9682</name>
    <dbReference type="NCBI Taxonomy" id="1263082"/>
    <lineage>
        <taxon>Eukaryota</taxon>
        <taxon>Fungi</taxon>
        <taxon>Fungi incertae sedis</taxon>
        <taxon>Mucoromycota</taxon>
        <taxon>Mucoromycotina</taxon>
        <taxon>Mucoromycetes</taxon>
        <taxon>Mucorales</taxon>
        <taxon>Lichtheimiaceae</taxon>
        <taxon>Lichtheimia</taxon>
    </lineage>
</organism>
<feature type="transmembrane region" description="Helical" evidence="7">
    <location>
        <begin position="183"/>
        <end position="206"/>
    </location>
</feature>
<evidence type="ECO:0000256" key="5">
    <source>
        <dbReference type="ARBA" id="ARBA00023136"/>
    </source>
</evidence>
<name>A0A068SFD1_9FUNG</name>
<dbReference type="Proteomes" id="UP000027586">
    <property type="component" value="Unassembled WGS sequence"/>
</dbReference>
<gene>
    <name evidence="8" type="ORF">LCOR_11501.1</name>
</gene>
<dbReference type="VEuPathDB" id="FungiDB:LCOR_11501.1"/>
<keyword evidence="2" id="KW-0813">Transport</keyword>
<feature type="region of interest" description="Disordered" evidence="6">
    <location>
        <begin position="1"/>
        <end position="21"/>
    </location>
</feature>
<reference evidence="8" key="1">
    <citation type="submission" date="2013-08" db="EMBL/GenBank/DDBJ databases">
        <title>Gene expansion shapes genome architecture in the human pathogen Lichtheimia corymbifera: an evolutionary genomics analysis in the ancient terrestrial Mucorales (Mucoromycotina).</title>
        <authorList>
            <person name="Schwartze V.U."/>
            <person name="Winter S."/>
            <person name="Shelest E."/>
            <person name="Marcet-Houben M."/>
            <person name="Horn F."/>
            <person name="Wehner S."/>
            <person name="Hoffmann K."/>
            <person name="Riege K."/>
            <person name="Sammeth M."/>
            <person name="Nowrousian M."/>
            <person name="Valiante V."/>
            <person name="Linde J."/>
            <person name="Jacobsen I.D."/>
            <person name="Marz M."/>
            <person name="Brakhage A.A."/>
            <person name="Gabaldon T."/>
            <person name="Bocker S."/>
            <person name="Voigt K."/>
        </authorList>
    </citation>
    <scope>NUCLEOTIDE SEQUENCE [LARGE SCALE GENOMIC DNA]</scope>
    <source>
        <strain evidence="8">FSU 9682</strain>
    </source>
</reference>
<evidence type="ECO:0000256" key="6">
    <source>
        <dbReference type="SAM" id="MobiDB-lite"/>
    </source>
</evidence>
<feature type="transmembrane region" description="Helical" evidence="7">
    <location>
        <begin position="75"/>
        <end position="98"/>
    </location>
</feature>
<dbReference type="SUPFAM" id="SSF103473">
    <property type="entry name" value="MFS general substrate transporter"/>
    <property type="match status" value="1"/>
</dbReference>
<sequence>MASIDDAEKKQAMDIADDDESAKTRIQERSITRKLDLHVLPVLFLLYMFGSVDKSNISNAKLGGLEQDLGLTPVQYRWCLSIVFVGMVLFQIPVIIILRRWKANLLIGMMAMLFILEGIPSVLLGVIAFWCLPIRPADAKFLTDDEKKLQIERFTKDQGTTNFRKKYTWKDTKELLKDWKPYLYSYIALIGIAAGSGFNLTLPAIVHGMGNWSPAVSQALTVPPNVCACILTVAAGYSSGKPKLGNLIMRVFIMLLVSQIVSLTENASAAVAISWTPSSFGTFTRRAVALGVVGTVGFLGGVIGPQFYYDGPRYLHGYTIAVCLVISQTITLVLLRFLLWRENKKRDNMIPEEKQRIIEKYDLQETGDDRHPDFRYIL</sequence>
<feature type="transmembrane region" description="Helical" evidence="7">
    <location>
        <begin position="218"/>
        <end position="239"/>
    </location>
</feature>
<dbReference type="InterPro" id="IPR036259">
    <property type="entry name" value="MFS_trans_sf"/>
</dbReference>
<evidence type="ECO:0000313" key="9">
    <source>
        <dbReference type="Proteomes" id="UP000027586"/>
    </source>
</evidence>
<keyword evidence="3 7" id="KW-0812">Transmembrane</keyword>
<feature type="transmembrane region" description="Helical" evidence="7">
    <location>
        <begin position="105"/>
        <end position="130"/>
    </location>
</feature>
<protein>
    <submittedName>
        <fullName evidence="8">Uncharacterized protein</fullName>
    </submittedName>
</protein>
<evidence type="ECO:0000313" key="8">
    <source>
        <dbReference type="EMBL" id="CDH60720.1"/>
    </source>
</evidence>
<dbReference type="Gene3D" id="1.20.1250.20">
    <property type="entry name" value="MFS general substrate transporter like domains"/>
    <property type="match status" value="2"/>
</dbReference>
<dbReference type="AlphaFoldDB" id="A0A068SFD1"/>
<feature type="transmembrane region" description="Helical" evidence="7">
    <location>
        <begin position="315"/>
        <end position="339"/>
    </location>
</feature>
<feature type="compositionally biased region" description="Basic and acidic residues" evidence="6">
    <location>
        <begin position="1"/>
        <end position="12"/>
    </location>
</feature>
<evidence type="ECO:0000256" key="2">
    <source>
        <dbReference type="ARBA" id="ARBA00022448"/>
    </source>
</evidence>